<gene>
    <name evidence="2" type="primary">otsB1</name>
    <name evidence="2" type="ORF">BZL29_3068</name>
</gene>
<organism evidence="2 3">
    <name type="scientific">Mycobacterium kansasii</name>
    <dbReference type="NCBI Taxonomy" id="1768"/>
    <lineage>
        <taxon>Bacteria</taxon>
        <taxon>Bacillati</taxon>
        <taxon>Actinomycetota</taxon>
        <taxon>Actinomycetes</taxon>
        <taxon>Mycobacteriales</taxon>
        <taxon>Mycobacteriaceae</taxon>
        <taxon>Mycobacterium</taxon>
    </lineage>
</organism>
<reference evidence="2 3" key="1">
    <citation type="submission" date="2017-02" db="EMBL/GenBank/DDBJ databases">
        <title>Complete genome sequences of Mycobacterium kansasii strains isolated from rhesus macaques.</title>
        <authorList>
            <person name="Panda A."/>
            <person name="Nagaraj S."/>
            <person name="Zhao X."/>
            <person name="Tettelin H."/>
            <person name="Detolla L.J."/>
        </authorList>
    </citation>
    <scope>NUCLEOTIDE SEQUENCE [LARGE SCALE GENOMIC DNA]</scope>
    <source>
        <strain evidence="2 3">11-3469</strain>
    </source>
</reference>
<feature type="compositionally biased region" description="Gly residues" evidence="1">
    <location>
        <begin position="104"/>
        <end position="114"/>
    </location>
</feature>
<evidence type="ECO:0000313" key="3">
    <source>
        <dbReference type="Proteomes" id="UP000188532"/>
    </source>
</evidence>
<dbReference type="Proteomes" id="UP000188532">
    <property type="component" value="Unassembled WGS sequence"/>
</dbReference>
<dbReference type="AlphaFoldDB" id="A0A1V3XD83"/>
<dbReference type="EMBL" id="MVBN01000003">
    <property type="protein sequence ID" value="OOK77189.1"/>
    <property type="molecule type" value="Genomic_DNA"/>
</dbReference>
<proteinExistence type="predicted"/>
<evidence type="ECO:0000313" key="2">
    <source>
        <dbReference type="EMBL" id="OOK77189.1"/>
    </source>
</evidence>
<comment type="caution">
    <text evidence="2">The sequence shown here is derived from an EMBL/GenBank/DDBJ whole genome shotgun (WGS) entry which is preliminary data.</text>
</comment>
<name>A0A1V3XD83_MYCKA</name>
<evidence type="ECO:0000256" key="1">
    <source>
        <dbReference type="SAM" id="MobiDB-lite"/>
    </source>
</evidence>
<sequence length="114" mass="12087">MKSFTIDPRRHDGVIFVLDTPAVSTRPEPDNSVMESTLALAHRLRQAGLVTALYSPAGHSIRVLEATGIAEPFTARVERAPRGTGTPHQALLHRPVSGRRQTGSGRGAVGGGRG</sequence>
<accession>A0A1V3XD83</accession>
<feature type="region of interest" description="Disordered" evidence="1">
    <location>
        <begin position="77"/>
        <end position="114"/>
    </location>
</feature>
<protein>
    <submittedName>
        <fullName evidence="2">Trehalose-6-phosphate phosphatase OtsB1 domain protein</fullName>
    </submittedName>
</protein>